<sequence length="192" mass="21238">MTTHDNTTEQQYHRAPLNGLIIGTIVGALWAVEFLLPFLFPMGGYSRNIKMAFIALTLPVLGWITCLWGRTAYGCATPAKKKRRVKMVGIVMTTTTGILVSITFYSLVAGMGTFEVPDDSTFSCKAFVMFLAPLLVFPITGWGLSTARINTPSDRHSVISKMSAWVALGLYLSTAAWFAISFLLNILFFFEF</sequence>
<reference evidence="2" key="1">
    <citation type="submission" date="2024-02" db="EMBL/GenBank/DDBJ databases">
        <title>Bacterial skin colonization with Propionibacterium avidum as a risk factor for Periprosthetic Joint Infections - a single-center prospective study.</title>
        <authorList>
            <person name="Achermann Y."/>
        </authorList>
    </citation>
    <scope>NUCLEOTIDE SEQUENCE</scope>
    <source>
        <strain evidence="2">PAVI-2017310195</strain>
    </source>
</reference>
<feature type="transmembrane region" description="Helical" evidence="1">
    <location>
        <begin position="20"/>
        <end position="40"/>
    </location>
</feature>
<evidence type="ECO:0000256" key="1">
    <source>
        <dbReference type="SAM" id="Phobius"/>
    </source>
</evidence>
<dbReference type="EMBL" id="JBAKUA010000013">
    <property type="protein sequence ID" value="MEH1547232.1"/>
    <property type="molecule type" value="Genomic_DNA"/>
</dbReference>
<feature type="transmembrane region" description="Helical" evidence="1">
    <location>
        <begin position="126"/>
        <end position="144"/>
    </location>
</feature>
<evidence type="ECO:0000313" key="3">
    <source>
        <dbReference type="Proteomes" id="UP001309299"/>
    </source>
</evidence>
<dbReference type="Proteomes" id="UP001309299">
    <property type="component" value="Unassembled WGS sequence"/>
</dbReference>
<keyword evidence="1" id="KW-0812">Transmembrane</keyword>
<proteinExistence type="predicted"/>
<feature type="transmembrane region" description="Helical" evidence="1">
    <location>
        <begin position="85"/>
        <end position="106"/>
    </location>
</feature>
<evidence type="ECO:0008006" key="4">
    <source>
        <dbReference type="Google" id="ProtNLM"/>
    </source>
</evidence>
<name>A0AB35XLF2_9ACTN</name>
<organism evidence="2 3">
    <name type="scientific">Cutibacterium avidum</name>
    <dbReference type="NCBI Taxonomy" id="33010"/>
    <lineage>
        <taxon>Bacteria</taxon>
        <taxon>Bacillati</taxon>
        <taxon>Actinomycetota</taxon>
        <taxon>Actinomycetes</taxon>
        <taxon>Propionibacteriales</taxon>
        <taxon>Propionibacteriaceae</taxon>
        <taxon>Cutibacterium</taxon>
    </lineage>
</organism>
<dbReference type="RefSeq" id="WP_069102632.1">
    <property type="nucleotide sequence ID" value="NZ_CP016954.1"/>
</dbReference>
<keyword evidence="1" id="KW-0472">Membrane</keyword>
<accession>A0AB35XLF2</accession>
<feature type="transmembrane region" description="Helical" evidence="1">
    <location>
        <begin position="165"/>
        <end position="190"/>
    </location>
</feature>
<evidence type="ECO:0000313" key="2">
    <source>
        <dbReference type="EMBL" id="MEH1547232.1"/>
    </source>
</evidence>
<feature type="transmembrane region" description="Helical" evidence="1">
    <location>
        <begin position="52"/>
        <end position="73"/>
    </location>
</feature>
<gene>
    <name evidence="2" type="ORF">V7F78_09465</name>
</gene>
<dbReference type="AlphaFoldDB" id="A0AB35XLF2"/>
<keyword evidence="1" id="KW-1133">Transmembrane helix</keyword>
<protein>
    <recommendedName>
        <fullName evidence="4">Adhesion protein</fullName>
    </recommendedName>
</protein>
<comment type="caution">
    <text evidence="2">The sequence shown here is derived from an EMBL/GenBank/DDBJ whole genome shotgun (WGS) entry which is preliminary data.</text>
</comment>